<name>A0ABQ9TDF8_SAGOE</name>
<dbReference type="EMBL" id="JASSZA010000028">
    <property type="protein sequence ID" value="KAK2082585.1"/>
    <property type="molecule type" value="Genomic_DNA"/>
</dbReference>
<feature type="region of interest" description="Disordered" evidence="1">
    <location>
        <begin position="1"/>
        <end position="35"/>
    </location>
</feature>
<dbReference type="EMBL" id="JASSZA010000028">
    <property type="protein sequence ID" value="KAK2082596.1"/>
    <property type="molecule type" value="Genomic_DNA"/>
</dbReference>
<evidence type="ECO:0000313" key="2">
    <source>
        <dbReference type="EMBL" id="KAK2082585.1"/>
    </source>
</evidence>
<gene>
    <name evidence="2" type="ORF">P7K49_040758</name>
    <name evidence="3" type="ORF">P7K49_040769</name>
</gene>
<accession>A0ABQ9TDF8</accession>
<evidence type="ECO:0000256" key="1">
    <source>
        <dbReference type="SAM" id="MobiDB-lite"/>
    </source>
</evidence>
<reference evidence="2 4" key="1">
    <citation type="submission" date="2023-05" db="EMBL/GenBank/DDBJ databases">
        <title>B98-5 Cell Line De Novo Hybrid Assembly: An Optical Mapping Approach.</title>
        <authorList>
            <person name="Kananen K."/>
            <person name="Auerbach J.A."/>
            <person name="Kautto E."/>
            <person name="Blachly J.S."/>
        </authorList>
    </citation>
    <scope>NUCLEOTIDE SEQUENCE [LARGE SCALE GENOMIC DNA]</scope>
    <source>
        <strain evidence="2">B95-8</strain>
        <tissue evidence="2">Cell line</tissue>
    </source>
</reference>
<proteinExistence type="predicted"/>
<dbReference type="Proteomes" id="UP001266305">
    <property type="component" value="Unassembled WGS sequence"/>
</dbReference>
<evidence type="ECO:0000313" key="3">
    <source>
        <dbReference type="EMBL" id="KAK2082596.1"/>
    </source>
</evidence>
<comment type="caution">
    <text evidence="2">The sequence shown here is derived from an EMBL/GenBank/DDBJ whole genome shotgun (WGS) entry which is preliminary data.</text>
</comment>
<organism evidence="2 4">
    <name type="scientific">Saguinus oedipus</name>
    <name type="common">Cotton-top tamarin</name>
    <name type="synonym">Oedipomidas oedipus</name>
    <dbReference type="NCBI Taxonomy" id="9490"/>
    <lineage>
        <taxon>Eukaryota</taxon>
        <taxon>Metazoa</taxon>
        <taxon>Chordata</taxon>
        <taxon>Craniata</taxon>
        <taxon>Vertebrata</taxon>
        <taxon>Euteleostomi</taxon>
        <taxon>Mammalia</taxon>
        <taxon>Eutheria</taxon>
        <taxon>Euarchontoglires</taxon>
        <taxon>Primates</taxon>
        <taxon>Haplorrhini</taxon>
        <taxon>Platyrrhini</taxon>
        <taxon>Cebidae</taxon>
        <taxon>Callitrichinae</taxon>
        <taxon>Saguinus</taxon>
    </lineage>
</organism>
<evidence type="ECO:0000313" key="4">
    <source>
        <dbReference type="Proteomes" id="UP001266305"/>
    </source>
</evidence>
<sequence>MERESPSRSPLPTRQETCASSRHTWGSAEGCGSMSPSLRCTEHRLEEEGAQNAIWTQVLPYDRGLVVSGFCVGSATPSTDNAAQGKEA</sequence>
<protein>
    <submittedName>
        <fullName evidence="2">Uncharacterized protein</fullName>
    </submittedName>
</protein>
<feature type="compositionally biased region" description="Polar residues" evidence="1">
    <location>
        <begin position="7"/>
        <end position="24"/>
    </location>
</feature>
<keyword evidence="4" id="KW-1185">Reference proteome</keyword>